<reference evidence="1 2" key="1">
    <citation type="submission" date="2024-03" db="EMBL/GenBank/DDBJ databases">
        <authorList>
            <person name="Gkanogiannis A."/>
            <person name="Becerra Lopez-Lavalle L."/>
        </authorList>
    </citation>
    <scope>NUCLEOTIDE SEQUENCE [LARGE SCALE GENOMIC DNA]</scope>
</reference>
<proteinExistence type="predicted"/>
<protein>
    <submittedName>
        <fullName evidence="1">Uncharacterized protein</fullName>
    </submittedName>
</protein>
<gene>
    <name evidence="1" type="ORF">CITCOLO1_LOCUS404</name>
</gene>
<sequence length="193" mass="21646">MELKFVCLWLLSVVFGLGNWGIGGFCQCLRVLLNVKLENLPKQANIQGLLELGGVSREMEELLLKNVFVNESYKYSCNVQHYIANYCQLTVDGLMIVCKLAGKKVWETVGSGTSFQPHIIRHSPQSKPYFVVNRQASKSIALNLGGVGANQLLTLDARLEDKLCKSKKNFSEVLEALLVVCWWMVLELNRPQG</sequence>
<evidence type="ECO:0000313" key="2">
    <source>
        <dbReference type="Proteomes" id="UP001642487"/>
    </source>
</evidence>
<accession>A0ABP0XL54</accession>
<dbReference type="EMBL" id="OZ021735">
    <property type="protein sequence ID" value="CAK9308884.1"/>
    <property type="molecule type" value="Genomic_DNA"/>
</dbReference>
<evidence type="ECO:0000313" key="1">
    <source>
        <dbReference type="EMBL" id="CAK9308884.1"/>
    </source>
</evidence>
<name>A0ABP0XL54_9ROSI</name>
<dbReference type="Proteomes" id="UP001642487">
    <property type="component" value="Chromosome 1"/>
</dbReference>
<organism evidence="1 2">
    <name type="scientific">Citrullus colocynthis</name>
    <name type="common">colocynth</name>
    <dbReference type="NCBI Taxonomy" id="252529"/>
    <lineage>
        <taxon>Eukaryota</taxon>
        <taxon>Viridiplantae</taxon>
        <taxon>Streptophyta</taxon>
        <taxon>Embryophyta</taxon>
        <taxon>Tracheophyta</taxon>
        <taxon>Spermatophyta</taxon>
        <taxon>Magnoliopsida</taxon>
        <taxon>eudicotyledons</taxon>
        <taxon>Gunneridae</taxon>
        <taxon>Pentapetalae</taxon>
        <taxon>rosids</taxon>
        <taxon>fabids</taxon>
        <taxon>Cucurbitales</taxon>
        <taxon>Cucurbitaceae</taxon>
        <taxon>Benincaseae</taxon>
        <taxon>Citrullus</taxon>
    </lineage>
</organism>
<keyword evidence="2" id="KW-1185">Reference proteome</keyword>